<evidence type="ECO:0000256" key="7">
    <source>
        <dbReference type="ARBA" id="ARBA00022989"/>
    </source>
</evidence>
<proteinExistence type="predicted"/>
<dbReference type="SUPFAM" id="SSF90123">
    <property type="entry name" value="ABC transporter transmembrane region"/>
    <property type="match status" value="1"/>
</dbReference>
<dbReference type="PROSITE" id="PS50893">
    <property type="entry name" value="ABC_TRANSPORTER_2"/>
    <property type="match status" value="1"/>
</dbReference>
<keyword evidence="5" id="KW-0547">Nucleotide-binding</keyword>
<evidence type="ECO:0000256" key="2">
    <source>
        <dbReference type="ARBA" id="ARBA00022448"/>
    </source>
</evidence>
<dbReference type="InterPro" id="IPR036640">
    <property type="entry name" value="ABC1_TM_sf"/>
</dbReference>
<keyword evidence="8 9" id="KW-0472">Membrane</keyword>
<evidence type="ECO:0000259" key="10">
    <source>
        <dbReference type="PROSITE" id="PS50893"/>
    </source>
</evidence>
<name>A0A1M5X647_9CLOT</name>
<evidence type="ECO:0000313" key="12">
    <source>
        <dbReference type="EMBL" id="SHH94683.1"/>
    </source>
</evidence>
<dbReference type="GO" id="GO:0015421">
    <property type="term" value="F:ABC-type oligopeptide transporter activity"/>
    <property type="evidence" value="ECO:0007669"/>
    <property type="project" value="TreeGrafter"/>
</dbReference>
<dbReference type="Proteomes" id="UP000184526">
    <property type="component" value="Unassembled WGS sequence"/>
</dbReference>
<dbReference type="SUPFAM" id="SSF52540">
    <property type="entry name" value="P-loop containing nucleoside triphosphate hydrolases"/>
    <property type="match status" value="1"/>
</dbReference>
<dbReference type="PANTHER" id="PTHR43394:SF1">
    <property type="entry name" value="ATP-BINDING CASSETTE SUB-FAMILY B MEMBER 10, MITOCHONDRIAL"/>
    <property type="match status" value="1"/>
</dbReference>
<dbReference type="GO" id="GO:0005886">
    <property type="term" value="C:plasma membrane"/>
    <property type="evidence" value="ECO:0007669"/>
    <property type="project" value="UniProtKB-SubCell"/>
</dbReference>
<feature type="transmembrane region" description="Helical" evidence="9">
    <location>
        <begin position="133"/>
        <end position="151"/>
    </location>
</feature>
<dbReference type="InterPro" id="IPR027417">
    <property type="entry name" value="P-loop_NTPase"/>
</dbReference>
<keyword evidence="13" id="KW-1185">Reference proteome</keyword>
<evidence type="ECO:0000256" key="3">
    <source>
        <dbReference type="ARBA" id="ARBA00022475"/>
    </source>
</evidence>
<dbReference type="CDD" id="cd18548">
    <property type="entry name" value="ABC_6TM_Tm287_like"/>
    <property type="match status" value="1"/>
</dbReference>
<feature type="domain" description="ABC transporter" evidence="10">
    <location>
        <begin position="332"/>
        <end position="568"/>
    </location>
</feature>
<dbReference type="OrthoDB" id="9762778at2"/>
<reference evidence="12 13" key="1">
    <citation type="submission" date="2016-11" db="EMBL/GenBank/DDBJ databases">
        <authorList>
            <person name="Jaros S."/>
            <person name="Januszkiewicz K."/>
            <person name="Wedrychowicz H."/>
        </authorList>
    </citation>
    <scope>NUCLEOTIDE SEQUENCE [LARGE SCALE GENOMIC DNA]</scope>
    <source>
        <strain evidence="12 13">DSM 3089</strain>
    </source>
</reference>
<dbReference type="Gene3D" id="3.40.50.300">
    <property type="entry name" value="P-loop containing nucleotide triphosphate hydrolases"/>
    <property type="match status" value="1"/>
</dbReference>
<feature type="transmembrane region" description="Helical" evidence="9">
    <location>
        <begin position="157"/>
        <end position="181"/>
    </location>
</feature>
<evidence type="ECO:0000313" key="13">
    <source>
        <dbReference type="Proteomes" id="UP000184526"/>
    </source>
</evidence>
<evidence type="ECO:0000256" key="4">
    <source>
        <dbReference type="ARBA" id="ARBA00022692"/>
    </source>
</evidence>
<feature type="transmembrane region" description="Helical" evidence="9">
    <location>
        <begin position="238"/>
        <end position="258"/>
    </location>
</feature>
<dbReference type="PROSITE" id="PS00211">
    <property type="entry name" value="ABC_TRANSPORTER_1"/>
    <property type="match status" value="1"/>
</dbReference>
<keyword evidence="7 9" id="KW-1133">Transmembrane helix</keyword>
<dbReference type="InterPro" id="IPR003593">
    <property type="entry name" value="AAA+_ATPase"/>
</dbReference>
<sequence>MSFFTKYIKKYYKLFFLAIFCITLEVTSDLMQPTIMSKLVDDGVANGRLDYVLKLGSIMFGIALFGAIAAVTRNVVATRVAQDFGAELREDLFKKIQRLDFENIDKFDRASLITRLTNDVSNVQQFTYGLMRFFVRAPLIGIGAIIMAIRMDFKLSLILITIVPIIVVIVSISLKMGYPLFNRVQKAIDKMNMVTREYLRGVRVVKAFNRFDYERERFDAVNSGLTDQSIRAMRVMSIFNPTVTIIVNIGVVLILWFGGVRINSGTLEVGKIIAFTNYMTQLLFSLMSLVMIFTYLVRAKTSLARIAQVFSESPTIKEDIKRVIEHDLSGDLEFKNVSFSYSGLKGEPVLRNISFHVGKGETLGIIGSTGSGKTSLVNLTARFYDVNEGCILLDGVDVRDIAINELRSKLSVVPQRSVLFSGTIKDNVRWGKEDATEEEIIEVCKISSAHEFISKFKDGYESRIGQSGTNLSGGQKQRLSIARALIKKPEILILDDSTSAVDTATEFQIRADLKEYAQGLTTVIIAQRITSVMDADEIIVLDEGEIVGLGKHEELMKQCDVYKDIYKSQVGSKTVAS</sequence>
<dbReference type="Pfam" id="PF00005">
    <property type="entry name" value="ABC_tran"/>
    <property type="match status" value="1"/>
</dbReference>
<evidence type="ECO:0000256" key="5">
    <source>
        <dbReference type="ARBA" id="ARBA00022741"/>
    </source>
</evidence>
<dbReference type="PANTHER" id="PTHR43394">
    <property type="entry name" value="ATP-DEPENDENT PERMEASE MDL1, MITOCHONDRIAL"/>
    <property type="match status" value="1"/>
</dbReference>
<evidence type="ECO:0000256" key="1">
    <source>
        <dbReference type="ARBA" id="ARBA00004651"/>
    </source>
</evidence>
<keyword evidence="3" id="KW-1003">Cell membrane</keyword>
<gene>
    <name evidence="12" type="ORF">SAMN02745196_01994</name>
</gene>
<dbReference type="PROSITE" id="PS50929">
    <property type="entry name" value="ABC_TM1F"/>
    <property type="match status" value="1"/>
</dbReference>
<dbReference type="STRING" id="1121306.SAMN02745196_01994"/>
<accession>A0A1M5X647</accession>
<keyword evidence="2" id="KW-0813">Transport</keyword>
<feature type="transmembrane region" description="Helical" evidence="9">
    <location>
        <begin position="278"/>
        <end position="297"/>
    </location>
</feature>
<feature type="domain" description="ABC transmembrane type-1" evidence="11">
    <location>
        <begin position="16"/>
        <end position="298"/>
    </location>
</feature>
<keyword evidence="4 9" id="KW-0812">Transmembrane</keyword>
<protein>
    <submittedName>
        <fullName evidence="12">ATP-binding cassette, subfamily B</fullName>
    </submittedName>
</protein>
<dbReference type="InterPro" id="IPR011527">
    <property type="entry name" value="ABC1_TM_dom"/>
</dbReference>
<evidence type="ECO:0000256" key="9">
    <source>
        <dbReference type="SAM" id="Phobius"/>
    </source>
</evidence>
<comment type="subcellular location">
    <subcellularLocation>
        <location evidence="1">Cell membrane</location>
        <topology evidence="1">Multi-pass membrane protein</topology>
    </subcellularLocation>
</comment>
<dbReference type="GO" id="GO:0016887">
    <property type="term" value="F:ATP hydrolysis activity"/>
    <property type="evidence" value="ECO:0007669"/>
    <property type="project" value="InterPro"/>
</dbReference>
<dbReference type="InterPro" id="IPR039421">
    <property type="entry name" value="Type_1_exporter"/>
</dbReference>
<dbReference type="Pfam" id="PF00664">
    <property type="entry name" value="ABC_membrane"/>
    <property type="match status" value="1"/>
</dbReference>
<dbReference type="EMBL" id="FQXP01000007">
    <property type="protein sequence ID" value="SHH94683.1"/>
    <property type="molecule type" value="Genomic_DNA"/>
</dbReference>
<evidence type="ECO:0000259" key="11">
    <source>
        <dbReference type="PROSITE" id="PS50929"/>
    </source>
</evidence>
<evidence type="ECO:0000256" key="6">
    <source>
        <dbReference type="ARBA" id="ARBA00022840"/>
    </source>
</evidence>
<dbReference type="SMART" id="SM00382">
    <property type="entry name" value="AAA"/>
    <property type="match status" value="1"/>
</dbReference>
<evidence type="ECO:0000256" key="8">
    <source>
        <dbReference type="ARBA" id="ARBA00023136"/>
    </source>
</evidence>
<dbReference type="InterPro" id="IPR003439">
    <property type="entry name" value="ABC_transporter-like_ATP-bd"/>
</dbReference>
<keyword evidence="6 12" id="KW-0067">ATP-binding</keyword>
<dbReference type="Gene3D" id="1.20.1560.10">
    <property type="entry name" value="ABC transporter type 1, transmembrane domain"/>
    <property type="match status" value="1"/>
</dbReference>
<feature type="transmembrane region" description="Helical" evidence="9">
    <location>
        <begin position="52"/>
        <end position="71"/>
    </location>
</feature>
<dbReference type="RefSeq" id="WP_072831876.1">
    <property type="nucleotide sequence ID" value="NZ_FQXP01000007.1"/>
</dbReference>
<dbReference type="GO" id="GO:0005524">
    <property type="term" value="F:ATP binding"/>
    <property type="evidence" value="ECO:0007669"/>
    <property type="project" value="UniProtKB-KW"/>
</dbReference>
<dbReference type="FunFam" id="3.40.50.300:FF:000221">
    <property type="entry name" value="Multidrug ABC transporter ATP-binding protein"/>
    <property type="match status" value="1"/>
</dbReference>
<dbReference type="AlphaFoldDB" id="A0A1M5X647"/>
<organism evidence="12 13">
    <name type="scientific">Clostridium collagenovorans DSM 3089</name>
    <dbReference type="NCBI Taxonomy" id="1121306"/>
    <lineage>
        <taxon>Bacteria</taxon>
        <taxon>Bacillati</taxon>
        <taxon>Bacillota</taxon>
        <taxon>Clostridia</taxon>
        <taxon>Eubacteriales</taxon>
        <taxon>Clostridiaceae</taxon>
        <taxon>Clostridium</taxon>
    </lineage>
</organism>
<dbReference type="InterPro" id="IPR017871">
    <property type="entry name" value="ABC_transporter-like_CS"/>
</dbReference>